<dbReference type="EMBL" id="AQIB01138580">
    <property type="status" value="NOT_ANNOTATED_CDS"/>
    <property type="molecule type" value="Genomic_DNA"/>
</dbReference>
<keyword evidence="3" id="KW-0813">Transport</keyword>
<protein>
    <recommendedName>
        <fullName evidence="13">ATP synthase subunit beta</fullName>
        <ecNumber evidence="13">7.1.2.2</ecNumber>
    </recommendedName>
</protein>
<dbReference type="InterPro" id="IPR027417">
    <property type="entry name" value="P-loop_NTPase"/>
</dbReference>
<comment type="similarity">
    <text evidence="2">Belongs to the ATPase alpha/beta chains family.</text>
</comment>
<evidence type="ECO:0000256" key="3">
    <source>
        <dbReference type="ARBA" id="ARBA00022448"/>
    </source>
</evidence>
<dbReference type="Proteomes" id="UP000029965">
    <property type="component" value="Chromosome 14"/>
</dbReference>
<evidence type="ECO:0000256" key="4">
    <source>
        <dbReference type="ARBA" id="ARBA00022741"/>
    </source>
</evidence>
<keyword evidence="5 13" id="KW-0067">ATP-binding</keyword>
<organism evidence="16 17">
    <name type="scientific">Chlorocebus sabaeus</name>
    <name type="common">Green monkey</name>
    <name type="synonym">Simia sabaea</name>
    <dbReference type="NCBI Taxonomy" id="60711"/>
    <lineage>
        <taxon>Eukaryota</taxon>
        <taxon>Metazoa</taxon>
        <taxon>Chordata</taxon>
        <taxon>Craniata</taxon>
        <taxon>Vertebrata</taxon>
        <taxon>Euteleostomi</taxon>
        <taxon>Mammalia</taxon>
        <taxon>Eutheria</taxon>
        <taxon>Euarchontoglires</taxon>
        <taxon>Primates</taxon>
        <taxon>Haplorrhini</taxon>
        <taxon>Catarrhini</taxon>
        <taxon>Cercopithecidae</taxon>
        <taxon>Cercopithecinae</taxon>
        <taxon>Chlorocebus</taxon>
    </lineage>
</organism>
<keyword evidence="7" id="KW-0406">Ion transport</keyword>
<dbReference type="PANTHER" id="PTHR15184">
    <property type="entry name" value="ATP SYNTHASE"/>
    <property type="match status" value="1"/>
</dbReference>
<evidence type="ECO:0000256" key="2">
    <source>
        <dbReference type="ARBA" id="ARBA00008936"/>
    </source>
</evidence>
<dbReference type="GO" id="GO:0005739">
    <property type="term" value="C:mitochondrion"/>
    <property type="evidence" value="ECO:0007669"/>
    <property type="project" value="GOC"/>
</dbReference>
<evidence type="ECO:0000259" key="15">
    <source>
        <dbReference type="Pfam" id="PF02874"/>
    </source>
</evidence>
<dbReference type="Pfam" id="PF00006">
    <property type="entry name" value="ATP-synt_ab"/>
    <property type="match status" value="1"/>
</dbReference>
<dbReference type="InterPro" id="IPR005722">
    <property type="entry name" value="ATP_synth_F1_bsu"/>
</dbReference>
<dbReference type="Ensembl" id="ENSCSAT00000015348.1">
    <property type="protein sequence ID" value="ENSCSAP00000013290.1"/>
    <property type="gene ID" value="ENSCSAG00000017259.1"/>
</dbReference>
<comment type="subunit">
    <text evidence="13">F-type ATPases have 2 components, CF(1) - the catalytic core - and CF(0) - the membrane proton channel. CF(1) and CF(0) have multiple subunits.</text>
</comment>
<dbReference type="InterPro" id="IPR000194">
    <property type="entry name" value="ATPase_F1/V1/A1_a/bsu_nucl-bd"/>
</dbReference>
<dbReference type="InterPro" id="IPR004100">
    <property type="entry name" value="ATPase_F1/V1/A1_a/bsu_N"/>
</dbReference>
<reference evidence="16 17" key="1">
    <citation type="submission" date="2014-03" db="EMBL/GenBank/DDBJ databases">
        <authorList>
            <person name="Warren W."/>
            <person name="Wilson R.K."/>
        </authorList>
    </citation>
    <scope>NUCLEOTIDE SEQUENCE</scope>
</reference>
<keyword evidence="4 13" id="KW-0547">Nucleotide-binding</keyword>
<dbReference type="Pfam" id="PF02874">
    <property type="entry name" value="ATP-synt_ab_N"/>
    <property type="match status" value="1"/>
</dbReference>
<feature type="domain" description="ATPase F1/V1/A1 complex alpha/beta subunit N-terminal" evidence="15">
    <location>
        <begin position="63"/>
        <end position="128"/>
    </location>
</feature>
<dbReference type="AlphaFoldDB" id="A0A0D9RXF1"/>
<sequence>MLSSVGHVSAASASRALQELSPSVFLPQAQVLPWVTLAAVQSTRNYVAQTSPLLKTGTTTGCIVVIIGAVVDVHFDEGLPSILNAQQVQGRETRLVFVVAQHLGESTVRYAMDGTEGLFRDQKVLDSGAPIKSPVGPETLSRIMNIIGEPIDERGPIKIKQFAPIYAEAPEFMEMSVEQEILVTSIKVVDLLALAKSGKIGLFSGVGVDKIVPVMELINNVAEAHGVNSGFAGVFERTCEGNDLYYEMMESGVVNLDVTSKMVLMCGQMNEPPAVALTGLTVAEYFRDQEAQDVLLFIDNVFHFIEAGSRVSALLGRIPSAVGCQPNLATDMVGVMWARGSITSIQAVYLLMTRLPLPLPFFAHWDATTVLPHAVTELGIYLHVYPLDSISHIVDPNIVGNEHYNVAHGVQNIPHGYKSLQTLLSYWVWINFLKKKIQHFLSQPFQVAEVITGHMGKSVLLKETIKGFQQILVGEHDHVSEREQAFVMEPIEEALAKADPLAEEHLL</sequence>
<dbReference type="NCBIfam" id="TIGR01039">
    <property type="entry name" value="atpD"/>
    <property type="match status" value="1"/>
</dbReference>
<dbReference type="STRING" id="60711.ENSCSAP00000013290"/>
<dbReference type="GO" id="GO:0046933">
    <property type="term" value="F:proton-transporting ATP synthase activity, rotational mechanism"/>
    <property type="evidence" value="ECO:0007669"/>
    <property type="project" value="InterPro"/>
</dbReference>
<keyword evidence="10 13" id="KW-0066">ATP synthesis</keyword>
<dbReference type="EC" id="7.1.2.2" evidence="13"/>
<accession>A0A0D9RXF1</accession>
<proteinExistence type="inferred from homology"/>
<dbReference type="PANTHER" id="PTHR15184:SF71">
    <property type="entry name" value="ATP SYNTHASE SUBUNIT BETA, MITOCHONDRIAL"/>
    <property type="match status" value="1"/>
</dbReference>
<keyword evidence="8" id="KW-0472">Membrane</keyword>
<evidence type="ECO:0000256" key="1">
    <source>
        <dbReference type="ARBA" id="ARBA00004370"/>
    </source>
</evidence>
<name>A0A0D9RXF1_CHLSB</name>
<dbReference type="jPOST" id="A0A0D9RXF1"/>
<comment type="function">
    <text evidence="12">Catalytic subunit beta, of the mitochondrial membrane ATP synthase complex (F(1)F(0) ATP synthase or Complex V) that produces ATP from ADP in the presence of a proton gradient across the membrane which is generated by electron transport complexes of the respiratory chain. ATP synthase complex consist of a soluble F(1) head domain - the catalytic core - and a membrane F(1) domain - the membrane proton channel. These two domains are linked by a central stalk rotating inside the F(1) region and a stationary peripheral stalk. During catalysis, ATP synthesis in the catalytic domain of F(1) is coupled via a rotary mechanism of the central stalk subunits to proton translocation. In vivo, can only synthesize ATP although its ATP hydrolase activity can be activated artificially in vitro. With the subunit alpha (ATP5F1A), forms the catalytic core in the F(1) domain.</text>
</comment>
<dbReference type="Gene3D" id="3.40.50.300">
    <property type="entry name" value="P-loop containing nucleotide triphosphate hydrolases"/>
    <property type="match status" value="1"/>
</dbReference>
<reference evidence="16" key="3">
    <citation type="submission" date="2025-09" db="UniProtKB">
        <authorList>
            <consortium name="Ensembl"/>
        </authorList>
    </citation>
    <scope>IDENTIFICATION</scope>
</reference>
<evidence type="ECO:0000256" key="8">
    <source>
        <dbReference type="ARBA" id="ARBA00023136"/>
    </source>
</evidence>
<keyword evidence="6" id="KW-1278">Translocase</keyword>
<dbReference type="GeneTree" id="ENSGT00550000074800"/>
<dbReference type="SUPFAM" id="SSF50615">
    <property type="entry name" value="N-terminal domain of alpha and beta subunits of F1 ATP synthase"/>
    <property type="match status" value="1"/>
</dbReference>
<evidence type="ECO:0000256" key="12">
    <source>
        <dbReference type="ARBA" id="ARBA00058650"/>
    </source>
</evidence>
<comment type="catalytic activity">
    <reaction evidence="11">
        <text>ATP + H2O + 4 H(+)(in) = ADP + phosphate + 5 H(+)(out)</text>
        <dbReference type="Rhea" id="RHEA:57720"/>
        <dbReference type="ChEBI" id="CHEBI:15377"/>
        <dbReference type="ChEBI" id="CHEBI:15378"/>
        <dbReference type="ChEBI" id="CHEBI:30616"/>
        <dbReference type="ChEBI" id="CHEBI:43474"/>
        <dbReference type="ChEBI" id="CHEBI:456216"/>
        <dbReference type="EC" id="7.1.2.2"/>
    </reaction>
    <physiologicalReaction direction="right-to-left" evidence="11">
        <dbReference type="Rhea" id="RHEA:57722"/>
    </physiologicalReaction>
</comment>
<evidence type="ECO:0000256" key="6">
    <source>
        <dbReference type="ARBA" id="ARBA00022967"/>
    </source>
</evidence>
<evidence type="ECO:0000256" key="13">
    <source>
        <dbReference type="RuleBase" id="RU003553"/>
    </source>
</evidence>
<evidence type="ECO:0000256" key="9">
    <source>
        <dbReference type="ARBA" id="ARBA00023196"/>
    </source>
</evidence>
<dbReference type="CDD" id="cd18115">
    <property type="entry name" value="ATP-synt_F1_beta_N"/>
    <property type="match status" value="1"/>
</dbReference>
<evidence type="ECO:0000313" key="17">
    <source>
        <dbReference type="Proteomes" id="UP000029965"/>
    </source>
</evidence>
<dbReference type="InterPro" id="IPR024034">
    <property type="entry name" value="ATPase_F1/V1_b/a_C"/>
</dbReference>
<dbReference type="Gene3D" id="2.40.10.170">
    <property type="match status" value="1"/>
</dbReference>
<evidence type="ECO:0000256" key="7">
    <source>
        <dbReference type="ARBA" id="ARBA00023065"/>
    </source>
</evidence>
<dbReference type="Gene3D" id="1.10.1140.10">
    <property type="entry name" value="Bovine Mitochondrial F1-atpase, Atp Synthase Beta Chain, Chain D, domain 3"/>
    <property type="match status" value="1"/>
</dbReference>
<feature type="domain" description="ATPase F1/V1/A1 complex alpha/beta subunit nucleotide-binding" evidence="14">
    <location>
        <begin position="186"/>
        <end position="391"/>
    </location>
</feature>
<comment type="function">
    <text evidence="13">Produces ATP from ADP in the presence of a proton gradient across the membrane.</text>
</comment>
<evidence type="ECO:0000259" key="14">
    <source>
        <dbReference type="Pfam" id="PF00006"/>
    </source>
</evidence>
<dbReference type="InterPro" id="IPR036121">
    <property type="entry name" value="ATPase_F1/V1/A1_a/bsu_N_sf"/>
</dbReference>
<evidence type="ECO:0000256" key="5">
    <source>
        <dbReference type="ARBA" id="ARBA00022840"/>
    </source>
</evidence>
<dbReference type="eggNOG" id="KOG1350">
    <property type="taxonomic scope" value="Eukaryota"/>
</dbReference>
<dbReference type="SUPFAM" id="SSF47917">
    <property type="entry name" value="C-terminal domain of alpha and beta subunits of F1 ATP synthase"/>
    <property type="match status" value="1"/>
</dbReference>
<evidence type="ECO:0000256" key="10">
    <source>
        <dbReference type="ARBA" id="ARBA00023310"/>
    </source>
</evidence>
<dbReference type="SUPFAM" id="SSF52540">
    <property type="entry name" value="P-loop containing nucleoside triphosphate hydrolases"/>
    <property type="match status" value="1"/>
</dbReference>
<dbReference type="InterPro" id="IPR050053">
    <property type="entry name" value="ATPase_alpha/beta_chains"/>
</dbReference>
<evidence type="ECO:0000313" key="16">
    <source>
        <dbReference type="Ensembl" id="ENSCSAP00000013290.1"/>
    </source>
</evidence>
<reference evidence="16" key="2">
    <citation type="submission" date="2025-08" db="UniProtKB">
        <authorList>
            <consortium name="Ensembl"/>
        </authorList>
    </citation>
    <scope>IDENTIFICATION</scope>
</reference>
<dbReference type="GO" id="GO:0042776">
    <property type="term" value="P:proton motive force-driven mitochondrial ATP synthesis"/>
    <property type="evidence" value="ECO:0007669"/>
    <property type="project" value="TreeGrafter"/>
</dbReference>
<keyword evidence="17" id="KW-1185">Reference proteome</keyword>
<dbReference type="GO" id="GO:0045259">
    <property type="term" value="C:proton-transporting ATP synthase complex"/>
    <property type="evidence" value="ECO:0007669"/>
    <property type="project" value="UniProtKB-KW"/>
</dbReference>
<comment type="subcellular location">
    <subcellularLocation>
        <location evidence="1">Membrane</location>
    </subcellularLocation>
</comment>
<keyword evidence="9 13" id="KW-0139">CF(1)</keyword>
<evidence type="ECO:0000256" key="11">
    <source>
        <dbReference type="ARBA" id="ARBA00048368"/>
    </source>
</evidence>
<dbReference type="GO" id="GO:0005524">
    <property type="term" value="F:ATP binding"/>
    <property type="evidence" value="ECO:0007669"/>
    <property type="project" value="UniProtKB-KW"/>
</dbReference>